<feature type="chain" id="PRO_5028900584" description="DUF2846 domain-containing protein" evidence="1">
    <location>
        <begin position="24"/>
        <end position="186"/>
    </location>
</feature>
<keyword evidence="1" id="KW-0732">Signal</keyword>
<evidence type="ECO:0000256" key="1">
    <source>
        <dbReference type="SAM" id="SignalP"/>
    </source>
</evidence>
<feature type="signal peptide" evidence="1">
    <location>
        <begin position="1"/>
        <end position="23"/>
    </location>
</feature>
<sequence length="186" mass="20732">MVKFLLVLAFIFPAVAFSCFSQTADSTQATATENAAPIAPKYFLVLDKPGRVSRLRFFTGNKITFKLVGEKRAYSGQITDINKYSLVMWDTEIPLRDIRKIRLTNTSPASTGLQLLGRLLKNGGLFFSVIAAGNYALNVEPGDNTLTFLKYSAGAFVAGTIITSTSRNRTYKINERNRLKTIEQFW</sequence>
<proteinExistence type="predicted"/>
<protein>
    <recommendedName>
        <fullName evidence="4">DUF2846 domain-containing protein</fullName>
    </recommendedName>
</protein>
<dbReference type="AlphaFoldDB" id="A0A7G7G395"/>
<dbReference type="Proteomes" id="UP000515237">
    <property type="component" value="Chromosome"/>
</dbReference>
<dbReference type="EMBL" id="CP055156">
    <property type="protein sequence ID" value="QNF31629.1"/>
    <property type="molecule type" value="Genomic_DNA"/>
</dbReference>
<name>A0A7G7G395_9BACT</name>
<evidence type="ECO:0000313" key="3">
    <source>
        <dbReference type="Proteomes" id="UP000515237"/>
    </source>
</evidence>
<reference evidence="2 3" key="1">
    <citation type="journal article" date="2018" name="Int. J. Syst. Evol. Microbiol.">
        <title>Adhaeribacter swui sp. nov., isolated from wet mud.</title>
        <authorList>
            <person name="Kim D.U."/>
            <person name="Kim K.W."/>
            <person name="Kang M.S."/>
            <person name="Kim J.Y."/>
            <person name="Jang J.H."/>
            <person name="Kim M.K."/>
        </authorList>
    </citation>
    <scope>NUCLEOTIDE SEQUENCE [LARGE SCALE GENOMIC DNA]</scope>
    <source>
        <strain evidence="2 3">KCTC 52873</strain>
    </source>
</reference>
<dbReference type="PROSITE" id="PS51257">
    <property type="entry name" value="PROKAR_LIPOPROTEIN"/>
    <property type="match status" value="1"/>
</dbReference>
<dbReference type="KEGG" id="aswu:HUW51_02395"/>
<dbReference type="RefSeq" id="WP_185272417.1">
    <property type="nucleotide sequence ID" value="NZ_CP055156.1"/>
</dbReference>
<gene>
    <name evidence="2" type="ORF">HUW51_02395</name>
</gene>
<keyword evidence="3" id="KW-1185">Reference proteome</keyword>
<evidence type="ECO:0000313" key="2">
    <source>
        <dbReference type="EMBL" id="QNF31629.1"/>
    </source>
</evidence>
<organism evidence="2 3">
    <name type="scientific">Adhaeribacter swui</name>
    <dbReference type="NCBI Taxonomy" id="2086471"/>
    <lineage>
        <taxon>Bacteria</taxon>
        <taxon>Pseudomonadati</taxon>
        <taxon>Bacteroidota</taxon>
        <taxon>Cytophagia</taxon>
        <taxon>Cytophagales</taxon>
        <taxon>Hymenobacteraceae</taxon>
        <taxon>Adhaeribacter</taxon>
    </lineage>
</organism>
<evidence type="ECO:0008006" key="4">
    <source>
        <dbReference type="Google" id="ProtNLM"/>
    </source>
</evidence>
<accession>A0A7G7G395</accession>